<dbReference type="AlphaFoldDB" id="A0A2V1KAK7"/>
<comment type="caution">
    <text evidence="1">The sequence shown here is derived from an EMBL/GenBank/DDBJ whole genome shotgun (WGS) entry which is preliminary data.</text>
</comment>
<evidence type="ECO:0000313" key="2">
    <source>
        <dbReference type="Proteomes" id="UP000245283"/>
    </source>
</evidence>
<organism evidence="1 2">
    <name type="scientific">Ancrocorticia populi</name>
    <dbReference type="NCBI Taxonomy" id="2175228"/>
    <lineage>
        <taxon>Bacteria</taxon>
        <taxon>Bacillati</taxon>
        <taxon>Actinomycetota</taxon>
        <taxon>Actinomycetes</taxon>
        <taxon>Actinomycetales</taxon>
        <taxon>Actinomycetaceae</taxon>
        <taxon>Ancrocorticia</taxon>
    </lineage>
</organism>
<protein>
    <submittedName>
        <fullName evidence="1">Uncharacterized protein</fullName>
    </submittedName>
</protein>
<keyword evidence="2" id="KW-1185">Reference proteome</keyword>
<gene>
    <name evidence="1" type="ORF">DD236_05215</name>
</gene>
<dbReference type="OrthoDB" id="3267542at2"/>
<dbReference type="Proteomes" id="UP000245283">
    <property type="component" value="Unassembled WGS sequence"/>
</dbReference>
<name>A0A2V1KAK7_9ACTO</name>
<proteinExistence type="predicted"/>
<dbReference type="RefSeq" id="WP_109093336.1">
    <property type="nucleotide sequence ID" value="NZ_QETB01000002.1"/>
</dbReference>
<dbReference type="EMBL" id="QETB01000002">
    <property type="protein sequence ID" value="PWF26690.1"/>
    <property type="molecule type" value="Genomic_DNA"/>
</dbReference>
<sequence length="160" mass="18131">MPNIWRIAAKLGPAVLIVARQLAPQIQKILKDNPDAFSDLLKRFKLVQDSKKKEKAPKGLENRVTILREQVVYLYASANTSEVAKQAIVWRNELDAIERALPVIGAMKHSSQVAQRRKFSRRLDELSQQILAASLTDEVEDAIVLDDTEDNENFEDPQEP</sequence>
<reference evidence="2" key="1">
    <citation type="submission" date="2018-05" db="EMBL/GenBank/DDBJ databases">
        <authorList>
            <person name="Li Y."/>
        </authorList>
    </citation>
    <scope>NUCLEOTIDE SEQUENCE [LARGE SCALE GENOMIC DNA]</scope>
    <source>
        <strain evidence="2">sk1b4</strain>
    </source>
</reference>
<accession>A0A2V1KAK7</accession>
<evidence type="ECO:0000313" key="1">
    <source>
        <dbReference type="EMBL" id="PWF26690.1"/>
    </source>
</evidence>